<keyword evidence="3" id="KW-1133">Transmembrane helix</keyword>
<name>A0ABU8FW44_9BACI</name>
<dbReference type="InterPro" id="IPR037185">
    <property type="entry name" value="EmrE-like"/>
</dbReference>
<sequence>MNQPRALLLYFLLFFGVFALSTSAIFVKLSSAPAPVIAFYRMLFSTILILPMFYFNKNAIQEIRHLTKKQWMLGSLSGVFLAIHYILWFESLRFTSVASSTVLVTLQPLFAFVGGYFLFGERLRGLAIGGGIFAVAGSFVIGWGDFKIGGTALFGDILALLGAAMITAYFLIGQHLRKSLSLFPYTFIGYATSSLFLFGYSFTLGYPLTGHSSYDWLWFFCLAFISTLLGQTIFNWLIKWLNTSTISMSILGEPVGTCVLAYFILHEVVTVQQLVGSSIILTGIFLFLMYNKPVKLENKTRHTKITVD</sequence>
<dbReference type="RefSeq" id="WP_336482560.1">
    <property type="nucleotide sequence ID" value="NZ_JBAWSV010000004.1"/>
</dbReference>
<evidence type="ECO:0000259" key="4">
    <source>
        <dbReference type="Pfam" id="PF00892"/>
    </source>
</evidence>
<dbReference type="Proteomes" id="UP001367922">
    <property type="component" value="Unassembled WGS sequence"/>
</dbReference>
<feature type="transmembrane region" description="Helical" evidence="3">
    <location>
        <begin position="152"/>
        <end position="172"/>
    </location>
</feature>
<gene>
    <name evidence="5" type="ORF">WAX78_12250</name>
</gene>
<comment type="similarity">
    <text evidence="2">Belongs to the EamA transporter family.</text>
</comment>
<keyword evidence="3" id="KW-0812">Transmembrane</keyword>
<proteinExistence type="inferred from homology"/>
<dbReference type="SUPFAM" id="SSF103481">
    <property type="entry name" value="Multidrug resistance efflux transporter EmrE"/>
    <property type="match status" value="2"/>
</dbReference>
<feature type="domain" description="EamA" evidence="4">
    <location>
        <begin position="10"/>
        <end position="142"/>
    </location>
</feature>
<feature type="transmembrane region" description="Helical" evidence="3">
    <location>
        <begin position="126"/>
        <end position="146"/>
    </location>
</feature>
<evidence type="ECO:0000256" key="3">
    <source>
        <dbReference type="SAM" id="Phobius"/>
    </source>
</evidence>
<organism evidence="5 6">
    <name type="scientific">Bacillus yunxiaonensis</name>
    <dbReference type="NCBI Taxonomy" id="3127665"/>
    <lineage>
        <taxon>Bacteria</taxon>
        <taxon>Bacillati</taxon>
        <taxon>Bacillota</taxon>
        <taxon>Bacilli</taxon>
        <taxon>Bacillales</taxon>
        <taxon>Bacillaceae</taxon>
        <taxon>Bacillus</taxon>
    </lineage>
</organism>
<feature type="transmembrane region" description="Helical" evidence="3">
    <location>
        <begin position="38"/>
        <end position="55"/>
    </location>
</feature>
<reference evidence="5 6" key="1">
    <citation type="submission" date="2024-01" db="EMBL/GenBank/DDBJ databases">
        <title>Seven novel Bacillus-like species.</title>
        <authorList>
            <person name="Liu G."/>
        </authorList>
    </citation>
    <scope>NUCLEOTIDE SEQUENCE [LARGE SCALE GENOMIC DNA]</scope>
    <source>
        <strain evidence="5 6">FJAT-53711</strain>
    </source>
</reference>
<dbReference type="Pfam" id="PF00892">
    <property type="entry name" value="EamA"/>
    <property type="match status" value="2"/>
</dbReference>
<evidence type="ECO:0000313" key="5">
    <source>
        <dbReference type="EMBL" id="MEI4830225.1"/>
    </source>
</evidence>
<dbReference type="PANTHER" id="PTHR22911:SF76">
    <property type="entry name" value="EAMA DOMAIN-CONTAINING PROTEIN"/>
    <property type="match status" value="1"/>
</dbReference>
<keyword evidence="3" id="KW-0472">Membrane</keyword>
<feature type="transmembrane region" description="Helical" evidence="3">
    <location>
        <begin position="94"/>
        <end position="119"/>
    </location>
</feature>
<evidence type="ECO:0000256" key="2">
    <source>
        <dbReference type="ARBA" id="ARBA00007362"/>
    </source>
</evidence>
<feature type="transmembrane region" description="Helical" evidence="3">
    <location>
        <begin position="216"/>
        <end position="238"/>
    </location>
</feature>
<feature type="transmembrane region" description="Helical" evidence="3">
    <location>
        <begin position="184"/>
        <end position="204"/>
    </location>
</feature>
<protein>
    <submittedName>
        <fullName evidence="5">DMT family transporter</fullName>
    </submittedName>
</protein>
<dbReference type="PANTHER" id="PTHR22911">
    <property type="entry name" value="ACYL-MALONYL CONDENSING ENZYME-RELATED"/>
    <property type="match status" value="1"/>
</dbReference>
<feature type="transmembrane region" description="Helical" evidence="3">
    <location>
        <begin position="71"/>
        <end position="88"/>
    </location>
</feature>
<evidence type="ECO:0000313" key="6">
    <source>
        <dbReference type="Proteomes" id="UP001367922"/>
    </source>
</evidence>
<feature type="transmembrane region" description="Helical" evidence="3">
    <location>
        <begin position="7"/>
        <end position="26"/>
    </location>
</feature>
<comment type="caution">
    <text evidence="5">The sequence shown here is derived from an EMBL/GenBank/DDBJ whole genome shotgun (WGS) entry which is preliminary data.</text>
</comment>
<feature type="transmembrane region" description="Helical" evidence="3">
    <location>
        <begin position="271"/>
        <end position="291"/>
    </location>
</feature>
<feature type="domain" description="EamA" evidence="4">
    <location>
        <begin position="154"/>
        <end position="288"/>
    </location>
</feature>
<keyword evidence="6" id="KW-1185">Reference proteome</keyword>
<evidence type="ECO:0000256" key="1">
    <source>
        <dbReference type="ARBA" id="ARBA00004127"/>
    </source>
</evidence>
<accession>A0ABU8FW44</accession>
<dbReference type="InterPro" id="IPR000620">
    <property type="entry name" value="EamA_dom"/>
</dbReference>
<feature type="transmembrane region" description="Helical" evidence="3">
    <location>
        <begin position="245"/>
        <end position="265"/>
    </location>
</feature>
<dbReference type="EMBL" id="JBAWSV010000004">
    <property type="protein sequence ID" value="MEI4830225.1"/>
    <property type="molecule type" value="Genomic_DNA"/>
</dbReference>
<comment type="subcellular location">
    <subcellularLocation>
        <location evidence="1">Endomembrane system</location>
        <topology evidence="1">Multi-pass membrane protein</topology>
    </subcellularLocation>
</comment>